<name>A0A6N7XGV3_9FIRM</name>
<dbReference type="GO" id="GO:0016020">
    <property type="term" value="C:membrane"/>
    <property type="evidence" value="ECO:0007669"/>
    <property type="project" value="UniProtKB-SubCell"/>
</dbReference>
<evidence type="ECO:0000256" key="1">
    <source>
        <dbReference type="ARBA" id="ARBA00004141"/>
    </source>
</evidence>
<evidence type="ECO:0000256" key="3">
    <source>
        <dbReference type="ARBA" id="ARBA00022989"/>
    </source>
</evidence>
<protein>
    <submittedName>
        <fullName evidence="7">ABC transporter permease</fullName>
    </submittedName>
</protein>
<dbReference type="InterPro" id="IPR052902">
    <property type="entry name" value="ABC-2_transporter"/>
</dbReference>
<gene>
    <name evidence="7" type="ORF">FYJ83_07305</name>
</gene>
<keyword evidence="2 5" id="KW-0812">Transmembrane</keyword>
<evidence type="ECO:0000259" key="6">
    <source>
        <dbReference type="Pfam" id="PF12698"/>
    </source>
</evidence>
<evidence type="ECO:0000313" key="8">
    <source>
        <dbReference type="Proteomes" id="UP000469523"/>
    </source>
</evidence>
<dbReference type="PANTHER" id="PTHR43027:SF1">
    <property type="entry name" value="DOXORUBICIN RESISTANCE ABC TRANSPORTER PERMEASE PROTEIN DRRC-RELATED"/>
    <property type="match status" value="1"/>
</dbReference>
<dbReference type="EMBL" id="VUNQ01000012">
    <property type="protein sequence ID" value="MSU01271.1"/>
    <property type="molecule type" value="Genomic_DNA"/>
</dbReference>
<comment type="subcellular location">
    <subcellularLocation>
        <location evidence="1">Membrane</location>
        <topology evidence="1">Multi-pass membrane protein</topology>
    </subcellularLocation>
</comment>
<proteinExistence type="predicted"/>
<organism evidence="7 8">
    <name type="scientific">Tissierella pigra</name>
    <dbReference type="NCBI Taxonomy" id="2607614"/>
    <lineage>
        <taxon>Bacteria</taxon>
        <taxon>Bacillati</taxon>
        <taxon>Bacillota</taxon>
        <taxon>Tissierellia</taxon>
        <taxon>Tissierellales</taxon>
        <taxon>Tissierellaceae</taxon>
        <taxon>Tissierella</taxon>
    </lineage>
</organism>
<comment type="caution">
    <text evidence="7">The sequence shown here is derived from an EMBL/GenBank/DDBJ whole genome shotgun (WGS) entry which is preliminary data.</text>
</comment>
<sequence length="369" mass="42356">MMIRNMYTKELKQFFRKPFNVVFMLVVPMILILIMGYAMSNIIGVTGIKMETKSEESILYYLEDNYHSRYDREFQQFQVAVEDKLNVTFKKVNDYENGCEKVDKHKSIALIKLSNNGFYYYRSPYNETSLSKLIRASYENLLGNISISSDDYITSKQVEKTTIDSYTYFTFAELGLIIMYIALIVGQSVFSEKEIKAFERIYISKIGINKLMLSKVLFGTTIGAIQIVLVYLMSTILLDVHWGKYFPFIFALYLVLALFSSTLGGIMGLFTKQRTALNDNILMISIILVLMGGGLTPLSYLESIKIVSILSKISPLYWVTNSALDLSGGMLTNNFFVSLAMCFIIILSLWIIYLLKKREEQRKGVTIYE</sequence>
<keyword evidence="8" id="KW-1185">Reference proteome</keyword>
<feature type="transmembrane region" description="Helical" evidence="5">
    <location>
        <begin position="21"/>
        <end position="39"/>
    </location>
</feature>
<dbReference type="PANTHER" id="PTHR43027">
    <property type="entry name" value="DOXORUBICIN RESISTANCE ABC TRANSPORTER PERMEASE PROTEIN DRRC-RELATED"/>
    <property type="match status" value="1"/>
</dbReference>
<keyword evidence="4 5" id="KW-0472">Membrane</keyword>
<dbReference type="InterPro" id="IPR013525">
    <property type="entry name" value="ABC2_TM"/>
</dbReference>
<feature type="transmembrane region" description="Helical" evidence="5">
    <location>
        <begin position="211"/>
        <end position="233"/>
    </location>
</feature>
<feature type="transmembrane region" description="Helical" evidence="5">
    <location>
        <begin position="335"/>
        <end position="355"/>
    </location>
</feature>
<evidence type="ECO:0000256" key="2">
    <source>
        <dbReference type="ARBA" id="ARBA00022692"/>
    </source>
</evidence>
<feature type="domain" description="ABC-2 type transporter transmembrane" evidence="6">
    <location>
        <begin position="22"/>
        <end position="353"/>
    </location>
</feature>
<feature type="transmembrane region" description="Helical" evidence="5">
    <location>
        <begin position="245"/>
        <end position="269"/>
    </location>
</feature>
<reference evidence="7 8" key="1">
    <citation type="submission" date="2019-09" db="EMBL/GenBank/DDBJ databases">
        <title>In-depth cultivation of the pig gut microbiome towards novel bacterial diversity and tailored functional studies.</title>
        <authorList>
            <person name="Wylensek D."/>
            <person name="Hitch T.C.A."/>
            <person name="Clavel T."/>
        </authorList>
    </citation>
    <scope>NUCLEOTIDE SEQUENCE [LARGE SCALE GENOMIC DNA]</scope>
    <source>
        <strain evidence="7 8">WCA3-693-APC-4?</strain>
    </source>
</reference>
<keyword evidence="3 5" id="KW-1133">Transmembrane helix</keyword>
<evidence type="ECO:0000256" key="5">
    <source>
        <dbReference type="SAM" id="Phobius"/>
    </source>
</evidence>
<dbReference type="Pfam" id="PF12698">
    <property type="entry name" value="ABC2_membrane_3"/>
    <property type="match status" value="1"/>
</dbReference>
<dbReference type="Proteomes" id="UP000469523">
    <property type="component" value="Unassembled WGS sequence"/>
</dbReference>
<accession>A0A6N7XGV3</accession>
<evidence type="ECO:0000256" key="4">
    <source>
        <dbReference type="ARBA" id="ARBA00023136"/>
    </source>
</evidence>
<feature type="transmembrane region" description="Helical" evidence="5">
    <location>
        <begin position="281"/>
        <end position="301"/>
    </location>
</feature>
<evidence type="ECO:0000313" key="7">
    <source>
        <dbReference type="EMBL" id="MSU01271.1"/>
    </source>
</evidence>
<dbReference type="AlphaFoldDB" id="A0A6N7XGV3"/>
<feature type="transmembrane region" description="Helical" evidence="5">
    <location>
        <begin position="166"/>
        <end position="190"/>
    </location>
</feature>
<dbReference type="GO" id="GO:0140359">
    <property type="term" value="F:ABC-type transporter activity"/>
    <property type="evidence" value="ECO:0007669"/>
    <property type="project" value="InterPro"/>
</dbReference>